<evidence type="ECO:0000256" key="1">
    <source>
        <dbReference type="SAM" id="MobiDB-lite"/>
    </source>
</evidence>
<proteinExistence type="predicted"/>
<feature type="region of interest" description="Disordered" evidence="1">
    <location>
        <begin position="50"/>
        <end position="117"/>
    </location>
</feature>
<evidence type="ECO:0000313" key="2">
    <source>
        <dbReference type="EMBL" id="MXU90731.1"/>
    </source>
</evidence>
<dbReference type="AlphaFoldDB" id="A0A6B0UME8"/>
<sequence length="117" mass="12838">MYLVGILVSTAAFVGELLRSALRSLLGRVFAKTVPWNVWAKCRISHMPGQPYTSRRADNQTQQDPVPGISPLSSDHRTSYSLLQVNNSKTSSSHKALHPLNLSRLNAGKEEAADHGE</sequence>
<reference evidence="2" key="1">
    <citation type="submission" date="2019-12" db="EMBL/GenBank/DDBJ databases">
        <title>An insight into the sialome of adult female Ixodes ricinus ticks feeding for 6 days.</title>
        <authorList>
            <person name="Perner J."/>
            <person name="Ribeiro J.M.C."/>
        </authorList>
    </citation>
    <scope>NUCLEOTIDE SEQUENCE</scope>
    <source>
        <strain evidence="2">Semi-engorged</strain>
        <tissue evidence="2">Salivary glands</tissue>
    </source>
</reference>
<dbReference type="EMBL" id="GIFC01008648">
    <property type="protein sequence ID" value="MXU90731.1"/>
    <property type="molecule type" value="Transcribed_RNA"/>
</dbReference>
<feature type="compositionally biased region" description="Polar residues" evidence="1">
    <location>
        <begin position="79"/>
        <end position="94"/>
    </location>
</feature>
<organism evidence="2">
    <name type="scientific">Ixodes ricinus</name>
    <name type="common">Common tick</name>
    <name type="synonym">Acarus ricinus</name>
    <dbReference type="NCBI Taxonomy" id="34613"/>
    <lineage>
        <taxon>Eukaryota</taxon>
        <taxon>Metazoa</taxon>
        <taxon>Ecdysozoa</taxon>
        <taxon>Arthropoda</taxon>
        <taxon>Chelicerata</taxon>
        <taxon>Arachnida</taxon>
        <taxon>Acari</taxon>
        <taxon>Parasitiformes</taxon>
        <taxon>Ixodida</taxon>
        <taxon>Ixodoidea</taxon>
        <taxon>Ixodidae</taxon>
        <taxon>Ixodinae</taxon>
        <taxon>Ixodes</taxon>
    </lineage>
</organism>
<name>A0A6B0UME8_IXORI</name>
<accession>A0A6B0UME8</accession>
<protein>
    <submittedName>
        <fullName evidence="2">Putative secreted protein</fullName>
    </submittedName>
</protein>
<feature type="compositionally biased region" description="Basic and acidic residues" evidence="1">
    <location>
        <begin position="107"/>
        <end position="117"/>
    </location>
</feature>